<dbReference type="AlphaFoldDB" id="A0A1A9I6F1"/>
<evidence type="ECO:0000256" key="3">
    <source>
        <dbReference type="RuleBase" id="RU003694"/>
    </source>
</evidence>
<dbReference type="InterPro" id="IPR014031">
    <property type="entry name" value="Ketoacyl_synth_C"/>
</dbReference>
<dbReference type="KEGG" id="nia:A8C56_19650"/>
<feature type="domain" description="Ketosynthase family 3 (KS3)" evidence="4">
    <location>
        <begin position="1"/>
        <end position="375"/>
    </location>
</feature>
<dbReference type="SMART" id="SM00825">
    <property type="entry name" value="PKS_KS"/>
    <property type="match status" value="1"/>
</dbReference>
<comment type="similarity">
    <text evidence="1 3">Belongs to the thiolase-like superfamily. Beta-ketoacyl-ACP synthases family.</text>
</comment>
<proteinExistence type="inferred from homology"/>
<dbReference type="GO" id="GO:0005829">
    <property type="term" value="C:cytosol"/>
    <property type="evidence" value="ECO:0007669"/>
    <property type="project" value="TreeGrafter"/>
</dbReference>
<keyword evidence="2 3" id="KW-0808">Transferase</keyword>
<dbReference type="PANTHER" id="PTHR11712">
    <property type="entry name" value="POLYKETIDE SYNTHASE-RELATED"/>
    <property type="match status" value="1"/>
</dbReference>
<evidence type="ECO:0000256" key="2">
    <source>
        <dbReference type="ARBA" id="ARBA00022679"/>
    </source>
</evidence>
<dbReference type="PROSITE" id="PS52004">
    <property type="entry name" value="KS3_2"/>
    <property type="match status" value="1"/>
</dbReference>
<organism evidence="5 6">
    <name type="scientific">Niabella ginsenosidivorans</name>
    <dbReference type="NCBI Taxonomy" id="1176587"/>
    <lineage>
        <taxon>Bacteria</taxon>
        <taxon>Pseudomonadati</taxon>
        <taxon>Bacteroidota</taxon>
        <taxon>Chitinophagia</taxon>
        <taxon>Chitinophagales</taxon>
        <taxon>Chitinophagaceae</taxon>
        <taxon>Niabella</taxon>
    </lineage>
</organism>
<gene>
    <name evidence="5" type="ORF">A8C56_19650</name>
</gene>
<name>A0A1A9I6F1_9BACT</name>
<evidence type="ECO:0000256" key="1">
    <source>
        <dbReference type="ARBA" id="ARBA00008467"/>
    </source>
</evidence>
<reference evidence="5 6" key="1">
    <citation type="submission" date="2016-05" db="EMBL/GenBank/DDBJ databases">
        <title>Niabella ginsenosidivorans BS26 whole genome sequencing.</title>
        <authorList>
            <person name="Im W.T."/>
            <person name="Siddiqi M.Z."/>
        </authorList>
    </citation>
    <scope>NUCLEOTIDE SEQUENCE [LARGE SCALE GENOMIC DNA]</scope>
    <source>
        <strain evidence="5 6">BS26</strain>
    </source>
</reference>
<evidence type="ECO:0000313" key="6">
    <source>
        <dbReference type="Proteomes" id="UP000077667"/>
    </source>
</evidence>
<accession>A0A1A9I6F1</accession>
<dbReference type="InterPro" id="IPR020841">
    <property type="entry name" value="PKS_Beta-ketoAc_synthase_dom"/>
</dbReference>
<dbReference type="Pfam" id="PF00109">
    <property type="entry name" value="ketoacyl-synt"/>
    <property type="match status" value="1"/>
</dbReference>
<dbReference type="GO" id="GO:0004315">
    <property type="term" value="F:3-oxoacyl-[acyl-carrier-protein] synthase activity"/>
    <property type="evidence" value="ECO:0007669"/>
    <property type="project" value="TreeGrafter"/>
</dbReference>
<dbReference type="Pfam" id="PF02801">
    <property type="entry name" value="Ketoacyl-synt_C"/>
    <property type="match status" value="1"/>
</dbReference>
<dbReference type="InterPro" id="IPR016039">
    <property type="entry name" value="Thiolase-like"/>
</dbReference>
<protein>
    <submittedName>
        <fullName evidence="5">Beta-ketoacyl synthase</fullName>
    </submittedName>
</protein>
<dbReference type="PANTHER" id="PTHR11712:SF320">
    <property type="entry name" value="BETA-KETOACYL SYNTHASE"/>
    <property type="match status" value="1"/>
</dbReference>
<dbReference type="RefSeq" id="WP_067759865.1">
    <property type="nucleotide sequence ID" value="NZ_CP015772.1"/>
</dbReference>
<dbReference type="SUPFAM" id="SSF53901">
    <property type="entry name" value="Thiolase-like"/>
    <property type="match status" value="2"/>
</dbReference>
<dbReference type="Proteomes" id="UP000077667">
    <property type="component" value="Chromosome"/>
</dbReference>
<dbReference type="STRING" id="1176587.A8C56_19650"/>
<dbReference type="OrthoDB" id="9808669at2"/>
<sequence>MAKAHVLSQNIFSPLGPTARENFDALCKGLSAVKIYPNNIKSDVPFCAALFPENFFENIDQQFTPFEYLLKASIEDAVKIAGIDVGAADTALILSSTKGNVSKLETGGTTGTVKEAAGLTASAEKLAGYFGFRNKPVIVCHACISGTLAMITAKRLLDAGKYKTIVVAGADVITRFILSGFQSFHAVSDELCKPFDADRKGINLGEAAATVVLSVRSPASGNAVIIGGGGVSNDANHISGPSRTGAELSMAIDQAINEAGITADAIDFVSAHGTATVYNDDMESRAIHLAGLQSAPVNSLKGYYGHTLGAAGLLEAVICIESLLNNTIIPTMGFEKPGTVMPLTVCTELVKRPLSTCVKSTSGFGGCNAAVVLQKDKDNYRSDAPVNKN</sequence>
<dbReference type="GO" id="GO:0006633">
    <property type="term" value="P:fatty acid biosynthetic process"/>
    <property type="evidence" value="ECO:0007669"/>
    <property type="project" value="TreeGrafter"/>
</dbReference>
<dbReference type="InterPro" id="IPR000794">
    <property type="entry name" value="Beta-ketoacyl_synthase"/>
</dbReference>
<dbReference type="Gene3D" id="3.40.47.10">
    <property type="match status" value="1"/>
</dbReference>
<dbReference type="InterPro" id="IPR014030">
    <property type="entry name" value="Ketoacyl_synth_N"/>
</dbReference>
<evidence type="ECO:0000313" key="5">
    <source>
        <dbReference type="EMBL" id="ANH82905.1"/>
    </source>
</evidence>
<dbReference type="EMBL" id="CP015772">
    <property type="protein sequence ID" value="ANH82905.1"/>
    <property type="molecule type" value="Genomic_DNA"/>
</dbReference>
<evidence type="ECO:0000259" key="4">
    <source>
        <dbReference type="PROSITE" id="PS52004"/>
    </source>
</evidence>
<keyword evidence="6" id="KW-1185">Reference proteome</keyword>